<dbReference type="EMBL" id="KB445607">
    <property type="protein sequence ID" value="EMD84845.1"/>
    <property type="molecule type" value="Genomic_DNA"/>
</dbReference>
<proteinExistence type="predicted"/>
<evidence type="ECO:0000313" key="2">
    <source>
        <dbReference type="Proteomes" id="UP000016936"/>
    </source>
</evidence>
<reference evidence="2" key="2">
    <citation type="journal article" date="2013" name="PLoS Genet.">
        <title>Comparative genome structure, secondary metabolite, and effector coding capacity across Cochliobolus pathogens.</title>
        <authorList>
            <person name="Condon B.J."/>
            <person name="Leng Y."/>
            <person name="Wu D."/>
            <person name="Bushley K.E."/>
            <person name="Ohm R.A."/>
            <person name="Otillar R."/>
            <person name="Martin J."/>
            <person name="Schackwitz W."/>
            <person name="Grimwood J."/>
            <person name="MohdZainudin N."/>
            <person name="Xue C."/>
            <person name="Wang R."/>
            <person name="Manning V.A."/>
            <person name="Dhillon B."/>
            <person name="Tu Z.J."/>
            <person name="Steffenson B.J."/>
            <person name="Salamov A."/>
            <person name="Sun H."/>
            <person name="Lowry S."/>
            <person name="LaButti K."/>
            <person name="Han J."/>
            <person name="Copeland A."/>
            <person name="Lindquist E."/>
            <person name="Barry K."/>
            <person name="Schmutz J."/>
            <person name="Baker S.E."/>
            <person name="Ciuffetti L.M."/>
            <person name="Grigoriev I.V."/>
            <person name="Zhong S."/>
            <person name="Turgeon B.G."/>
        </authorList>
    </citation>
    <scope>NUCLEOTIDE SEQUENCE [LARGE SCALE GENOMIC DNA]</scope>
    <source>
        <strain evidence="2">C5 / ATCC 48332 / race O</strain>
    </source>
</reference>
<dbReference type="HOGENOM" id="CLU_3087093_0_0_1"/>
<evidence type="ECO:0000313" key="1">
    <source>
        <dbReference type="EMBL" id="EMD84845.1"/>
    </source>
</evidence>
<keyword evidence="2" id="KW-1185">Reference proteome</keyword>
<dbReference type="AlphaFoldDB" id="M2SHJ8"/>
<dbReference type="Proteomes" id="UP000016936">
    <property type="component" value="Unassembled WGS sequence"/>
</dbReference>
<name>M2SHJ8_COCH5</name>
<accession>M2SHJ8</accession>
<organism evidence="1 2">
    <name type="scientific">Cochliobolus heterostrophus (strain C5 / ATCC 48332 / race O)</name>
    <name type="common">Southern corn leaf blight fungus</name>
    <name type="synonym">Bipolaris maydis</name>
    <dbReference type="NCBI Taxonomy" id="701091"/>
    <lineage>
        <taxon>Eukaryota</taxon>
        <taxon>Fungi</taxon>
        <taxon>Dikarya</taxon>
        <taxon>Ascomycota</taxon>
        <taxon>Pezizomycotina</taxon>
        <taxon>Dothideomycetes</taxon>
        <taxon>Pleosporomycetidae</taxon>
        <taxon>Pleosporales</taxon>
        <taxon>Pleosporineae</taxon>
        <taxon>Pleosporaceae</taxon>
        <taxon>Bipolaris</taxon>
    </lineage>
</organism>
<protein>
    <submittedName>
        <fullName evidence="1">Uncharacterized protein</fullName>
    </submittedName>
</protein>
<dbReference type="OMA" id="WRDAKSR"/>
<sequence>MQWSGVLDKKSWHLAKPLASQMSLASPDVLASPEDLASPDVLSWRDAKSRDLRPALIITF</sequence>
<reference evidence="1 2" key="1">
    <citation type="journal article" date="2012" name="PLoS Pathog.">
        <title>Diverse lifestyles and strategies of plant pathogenesis encoded in the genomes of eighteen Dothideomycetes fungi.</title>
        <authorList>
            <person name="Ohm R.A."/>
            <person name="Feau N."/>
            <person name="Henrissat B."/>
            <person name="Schoch C.L."/>
            <person name="Horwitz B.A."/>
            <person name="Barry K.W."/>
            <person name="Condon B.J."/>
            <person name="Copeland A.C."/>
            <person name="Dhillon B."/>
            <person name="Glaser F."/>
            <person name="Hesse C.N."/>
            <person name="Kosti I."/>
            <person name="LaButti K."/>
            <person name="Lindquist E.A."/>
            <person name="Lucas S."/>
            <person name="Salamov A.A."/>
            <person name="Bradshaw R.E."/>
            <person name="Ciuffetti L."/>
            <person name="Hamelin R.C."/>
            <person name="Kema G.H.J."/>
            <person name="Lawrence C."/>
            <person name="Scott J.A."/>
            <person name="Spatafora J.W."/>
            <person name="Turgeon B.G."/>
            <person name="de Wit P.J.G.M."/>
            <person name="Zhong S."/>
            <person name="Goodwin S.B."/>
            <person name="Grigoriev I.V."/>
        </authorList>
    </citation>
    <scope>NUCLEOTIDE SEQUENCE [LARGE SCALE GENOMIC DNA]</scope>
    <source>
        <strain evidence="2">C5 / ATCC 48332 / race O</strain>
    </source>
</reference>
<gene>
    <name evidence="1" type="ORF">COCHEDRAFT_1219842</name>
</gene>